<dbReference type="InterPro" id="IPR000160">
    <property type="entry name" value="GGDEF_dom"/>
</dbReference>
<dbReference type="RefSeq" id="WP_160052419.1">
    <property type="nucleotide sequence ID" value="NZ_BMQX01000002.1"/>
</dbReference>
<dbReference type="Gene3D" id="3.30.450.20">
    <property type="entry name" value="PAS domain"/>
    <property type="match status" value="1"/>
</dbReference>
<dbReference type="Pfam" id="PF01590">
    <property type="entry name" value="GAF"/>
    <property type="match status" value="1"/>
</dbReference>
<dbReference type="SUPFAM" id="SSF141868">
    <property type="entry name" value="EAL domain-like"/>
    <property type="match status" value="1"/>
</dbReference>
<dbReference type="InterPro" id="IPR001633">
    <property type="entry name" value="EAL_dom"/>
</dbReference>
<dbReference type="PANTHER" id="PTHR44757:SF2">
    <property type="entry name" value="BIOFILM ARCHITECTURE MAINTENANCE PROTEIN MBAA"/>
    <property type="match status" value="1"/>
</dbReference>
<dbReference type="NCBIfam" id="TIGR00229">
    <property type="entry name" value="sensory_box"/>
    <property type="match status" value="1"/>
</dbReference>
<keyword evidence="4" id="KW-1185">Reference proteome</keyword>
<dbReference type="PANTHER" id="PTHR44757">
    <property type="entry name" value="DIGUANYLATE CYCLASE DGCP"/>
    <property type="match status" value="1"/>
</dbReference>
<organism evidence="3 4">
    <name type="scientific">Shewanella litoralis</name>
    <dbReference type="NCBI Taxonomy" id="2282700"/>
    <lineage>
        <taxon>Bacteria</taxon>
        <taxon>Pseudomonadati</taxon>
        <taxon>Pseudomonadota</taxon>
        <taxon>Gammaproteobacteria</taxon>
        <taxon>Alteromonadales</taxon>
        <taxon>Shewanellaceae</taxon>
        <taxon>Shewanella</taxon>
    </lineage>
</organism>
<gene>
    <name evidence="3" type="ORF">GCM10009411_04430</name>
</gene>
<dbReference type="InterPro" id="IPR029016">
    <property type="entry name" value="GAF-like_dom_sf"/>
</dbReference>
<dbReference type="InterPro" id="IPR052155">
    <property type="entry name" value="Biofilm_reg_signaling"/>
</dbReference>
<dbReference type="Gene3D" id="3.30.450.40">
    <property type="match status" value="1"/>
</dbReference>
<dbReference type="SUPFAM" id="SSF55781">
    <property type="entry name" value="GAF domain-like"/>
    <property type="match status" value="1"/>
</dbReference>
<dbReference type="InterPro" id="IPR035965">
    <property type="entry name" value="PAS-like_dom_sf"/>
</dbReference>
<dbReference type="InterPro" id="IPR000014">
    <property type="entry name" value="PAS"/>
</dbReference>
<evidence type="ECO:0000313" key="4">
    <source>
        <dbReference type="Proteomes" id="UP000619118"/>
    </source>
</evidence>
<dbReference type="EMBL" id="BMQX01000002">
    <property type="protein sequence ID" value="GGQ06601.1"/>
    <property type="molecule type" value="Genomic_DNA"/>
</dbReference>
<reference evidence="4" key="1">
    <citation type="journal article" date="2019" name="Int. J. Syst. Evol. Microbiol.">
        <title>The Global Catalogue of Microorganisms (GCM) 10K type strain sequencing project: providing services to taxonomists for standard genome sequencing and annotation.</title>
        <authorList>
            <consortium name="The Broad Institute Genomics Platform"/>
            <consortium name="The Broad Institute Genome Sequencing Center for Infectious Disease"/>
            <person name="Wu L."/>
            <person name="Ma J."/>
        </authorList>
    </citation>
    <scope>NUCLEOTIDE SEQUENCE [LARGE SCALE GENOMIC DNA]</scope>
    <source>
        <strain evidence="4">JCM 32306</strain>
    </source>
</reference>
<dbReference type="SUPFAM" id="SSF55073">
    <property type="entry name" value="Nucleotide cyclase"/>
    <property type="match status" value="1"/>
</dbReference>
<dbReference type="Gene3D" id="3.30.70.270">
    <property type="match status" value="1"/>
</dbReference>
<dbReference type="SMART" id="SM00052">
    <property type="entry name" value="EAL"/>
    <property type="match status" value="1"/>
</dbReference>
<dbReference type="PROSITE" id="PS50883">
    <property type="entry name" value="EAL"/>
    <property type="match status" value="1"/>
</dbReference>
<dbReference type="InterPro" id="IPR029787">
    <property type="entry name" value="Nucleotide_cyclase"/>
</dbReference>
<feature type="domain" description="GGDEF" evidence="2">
    <location>
        <begin position="339"/>
        <end position="478"/>
    </location>
</feature>
<dbReference type="SMART" id="SM00065">
    <property type="entry name" value="GAF"/>
    <property type="match status" value="1"/>
</dbReference>
<dbReference type="InterPro" id="IPR003018">
    <property type="entry name" value="GAF"/>
</dbReference>
<dbReference type="CDD" id="cd01948">
    <property type="entry name" value="EAL"/>
    <property type="match status" value="1"/>
</dbReference>
<dbReference type="NCBIfam" id="TIGR00254">
    <property type="entry name" value="GGDEF"/>
    <property type="match status" value="1"/>
</dbReference>
<feature type="domain" description="EAL" evidence="1">
    <location>
        <begin position="487"/>
        <end position="740"/>
    </location>
</feature>
<proteinExistence type="predicted"/>
<dbReference type="SUPFAM" id="SSF55785">
    <property type="entry name" value="PYP-like sensor domain (PAS domain)"/>
    <property type="match status" value="1"/>
</dbReference>
<comment type="caution">
    <text evidence="3">The sequence shown here is derived from an EMBL/GenBank/DDBJ whole genome shotgun (WGS) entry which is preliminary data.</text>
</comment>
<dbReference type="Pfam" id="PF00990">
    <property type="entry name" value="GGDEF"/>
    <property type="match status" value="1"/>
</dbReference>
<dbReference type="CDD" id="cd01949">
    <property type="entry name" value="GGDEF"/>
    <property type="match status" value="1"/>
</dbReference>
<sequence length="745" mass="84714">MNRNEQQHLLELIVNSSAKQQGDFSGTSELVCQLLREQFDASFVSVWLLSAINDDNQEHRATNADDFYVCAHNLVASNIVDALTHNSALRQTSTISPDFFTELRLHRYILSSDSHQQKLIQQFAQYYDHHNIHTSLDIAIRINGHIEGVLSIEHCHAHKWLKADLQFAVQCADQLALTLATRYTYDSNEKIYLLRNATEQSEHVVMLVNTDSKIVEYVNGAHEKMTGLARETIEHQSALNLDIFRNNHQLLDVIVKKLHDKEIVKGNVKLNRVDGSEYWLNYHITPFVTELGKHYALVSSYDNSSEYLHKAELERLAWHCSLTGLHNRSFFTPQLEHATDGILILIDLMGFKRFNDTHGHEQGDALLIEIARRLKHFSLSANAIDVARVGSDEYAILLPALSSNTDDQLVEREQMVKRLYLSIAAPAVISREKVNPKPAIAVVDIKSVAGMFSPLSCADITLQYAKGKSEMHYQFFNADLLDAFTSNAEIERDLQQAIKGREFELYYQPLMDLQTNQYIGAEALIRWHHPKKGVLYPGAFIDIAEQSGMINPIGEWVLETACKQLNLWQHKNVDIAMHVNVAARQFFSGNLYEQVWRLVTRYRIKPKTLILEITETELMGDVRYAINLCHELAELGVGLAIDDFGTGYSSMKYLKQFPISKLKIDRSFIMDISSSRESREIVSAIIAMAKALNISLTAEGVETKEQEEFLSLSACHHAQGYLYSPAIRVNDFAQFIDKHSTWVPV</sequence>
<dbReference type="Proteomes" id="UP000619118">
    <property type="component" value="Unassembled WGS sequence"/>
</dbReference>
<dbReference type="SMART" id="SM00267">
    <property type="entry name" value="GGDEF"/>
    <property type="match status" value="1"/>
</dbReference>
<dbReference type="Pfam" id="PF13426">
    <property type="entry name" value="PAS_9"/>
    <property type="match status" value="1"/>
</dbReference>
<dbReference type="PROSITE" id="PS50887">
    <property type="entry name" value="GGDEF"/>
    <property type="match status" value="1"/>
</dbReference>
<dbReference type="InterPro" id="IPR043128">
    <property type="entry name" value="Rev_trsase/Diguanyl_cyclase"/>
</dbReference>
<protein>
    <submittedName>
        <fullName evidence="3">Bifunctional diguanylate cyclase/phosphodiesterase</fullName>
    </submittedName>
</protein>
<accession>A0ABQ2R2C0</accession>
<evidence type="ECO:0000259" key="2">
    <source>
        <dbReference type="PROSITE" id="PS50887"/>
    </source>
</evidence>
<dbReference type="Gene3D" id="3.20.20.450">
    <property type="entry name" value="EAL domain"/>
    <property type="match status" value="1"/>
</dbReference>
<name>A0ABQ2R2C0_9GAMM</name>
<dbReference type="Pfam" id="PF00563">
    <property type="entry name" value="EAL"/>
    <property type="match status" value="1"/>
</dbReference>
<dbReference type="InterPro" id="IPR035919">
    <property type="entry name" value="EAL_sf"/>
</dbReference>
<evidence type="ECO:0000259" key="1">
    <source>
        <dbReference type="PROSITE" id="PS50883"/>
    </source>
</evidence>
<evidence type="ECO:0000313" key="3">
    <source>
        <dbReference type="EMBL" id="GGQ06601.1"/>
    </source>
</evidence>